<protein>
    <submittedName>
        <fullName evidence="2">CHAD domain-containing protein</fullName>
    </submittedName>
</protein>
<dbReference type="Gene3D" id="1.40.20.10">
    <property type="entry name" value="CHAD domain"/>
    <property type="match status" value="1"/>
</dbReference>
<dbReference type="PANTHER" id="PTHR39339">
    <property type="entry name" value="SLR1444 PROTEIN"/>
    <property type="match status" value="1"/>
</dbReference>
<accession>A0A7K1SWS6</accession>
<dbReference type="EMBL" id="WPIK01000007">
    <property type="protein sequence ID" value="MVN21743.1"/>
    <property type="molecule type" value="Genomic_DNA"/>
</dbReference>
<dbReference type="Pfam" id="PF05235">
    <property type="entry name" value="CHAD"/>
    <property type="match status" value="1"/>
</dbReference>
<dbReference type="Proteomes" id="UP000462014">
    <property type="component" value="Unassembled WGS sequence"/>
</dbReference>
<gene>
    <name evidence="2" type="ORF">GO621_09360</name>
</gene>
<sequence length="266" mass="30503">MKKKEEINQLDKLWKNMKKPLKAFLASGNQEDLHQFRVNVKKLKALLTLYAFAPDSKDLLTHFKPVKKIFRKAGDIRSAYINLKLAKEHQLNNQEFNDHQQQILDKGTGEFKKKGSKYLKQLKKAHIALQNNIQPLQNRTIRHFYKDKITQIESFFANPAFNDELHNARKNIKLLTYNQKVAAKALKNKVAVKQSYLDQLQEIIGNWHDHNVAIEVLDGTGKAGDNAINNIKASNAGLEKTITEQGNNFREKVSAGKEIPVKNQPQ</sequence>
<evidence type="ECO:0000259" key="1">
    <source>
        <dbReference type="SMART" id="SM00880"/>
    </source>
</evidence>
<reference evidence="2 3" key="1">
    <citation type="submission" date="2019-12" db="EMBL/GenBank/DDBJ databases">
        <title>Mucilaginibacter sp. HMF7410 genome sequencing and assembly.</title>
        <authorList>
            <person name="Kang H."/>
            <person name="Cha I."/>
            <person name="Kim H."/>
            <person name="Joh K."/>
        </authorList>
    </citation>
    <scope>NUCLEOTIDE SEQUENCE [LARGE SCALE GENOMIC DNA]</scope>
    <source>
        <strain evidence="2 3">HMF7410</strain>
    </source>
</reference>
<comment type="caution">
    <text evidence="2">The sequence shown here is derived from an EMBL/GenBank/DDBJ whole genome shotgun (WGS) entry which is preliminary data.</text>
</comment>
<dbReference type="RefSeq" id="WP_157566336.1">
    <property type="nucleotide sequence ID" value="NZ_WPIK01000007.1"/>
</dbReference>
<organism evidence="2 3">
    <name type="scientific">Mucilaginibacter arboris</name>
    <dbReference type="NCBI Taxonomy" id="2682090"/>
    <lineage>
        <taxon>Bacteria</taxon>
        <taxon>Pseudomonadati</taxon>
        <taxon>Bacteroidota</taxon>
        <taxon>Sphingobacteriia</taxon>
        <taxon>Sphingobacteriales</taxon>
        <taxon>Sphingobacteriaceae</taxon>
        <taxon>Mucilaginibacter</taxon>
    </lineage>
</organism>
<name>A0A7K1SWS6_9SPHI</name>
<dbReference type="AlphaFoldDB" id="A0A7K1SWS6"/>
<evidence type="ECO:0000313" key="3">
    <source>
        <dbReference type="Proteomes" id="UP000462014"/>
    </source>
</evidence>
<evidence type="ECO:0000313" key="2">
    <source>
        <dbReference type="EMBL" id="MVN21743.1"/>
    </source>
</evidence>
<dbReference type="InterPro" id="IPR038186">
    <property type="entry name" value="CHAD_dom_sf"/>
</dbReference>
<dbReference type="InterPro" id="IPR007899">
    <property type="entry name" value="CHAD_dom"/>
</dbReference>
<keyword evidence="3" id="KW-1185">Reference proteome</keyword>
<feature type="domain" description="CHAD" evidence="1">
    <location>
        <begin position="9"/>
        <end position="252"/>
    </location>
</feature>
<dbReference type="PANTHER" id="PTHR39339:SF1">
    <property type="entry name" value="CHAD DOMAIN-CONTAINING PROTEIN"/>
    <property type="match status" value="1"/>
</dbReference>
<dbReference type="SMART" id="SM00880">
    <property type="entry name" value="CHAD"/>
    <property type="match status" value="1"/>
</dbReference>
<proteinExistence type="predicted"/>